<dbReference type="RefSeq" id="XP_030838634.1">
    <property type="nucleotide sequence ID" value="XM_030982774.1"/>
</dbReference>
<accession>A0A7M7NMD7</accession>
<name>A0A7M7NMD7_STRPU</name>
<dbReference type="AlphaFoldDB" id="A0A7M7NMD7"/>
<feature type="transmembrane region" description="Helical" evidence="1">
    <location>
        <begin position="53"/>
        <end position="72"/>
    </location>
</feature>
<keyword evidence="1" id="KW-1133">Transmembrane helix</keyword>
<sequence length="404" mass="46683">MESPKGLSKFNSARFGPHANFRSDFEDDSFMAHHSLTKSARRPQTSFVIQTSLYVFVAMVIMVCGLIHLFIYRRRRKAKKKKHMYENTKPSKSGRSFLVEPKLFEKKSKTTSSKVNNSEVHYKEPAKALCYSIVDITDNVSMKEHFTHHLKESKTVPMRQHFNHLRKSEPDLRKSGDYYESIQIPAQDNKKGFASNAKSKASEATAKLKKFGANKKTKLQRTFQSLTNLCVTNLDSCEDLTKGKDTSKCDYNRLMTPPTQMGRSVGNIYDTLSRQNPWKIAARGPERYEDIEVHIARVEKPLKKDDRKRYQSITVPKFCPEKGQYNEGRFPLTGLTGSKAPKWRCNRFWRQSMTSEYDHVEMKLPMSTKSTHKPSVAPKRFTPVYFTLDPSLKKTSNRNHFNNI</sequence>
<dbReference type="OrthoDB" id="10318293at2759"/>
<proteinExistence type="predicted"/>
<protein>
    <submittedName>
        <fullName evidence="2">Uncharacterized protein</fullName>
    </submittedName>
</protein>
<organism evidence="2 3">
    <name type="scientific">Strongylocentrotus purpuratus</name>
    <name type="common">Purple sea urchin</name>
    <dbReference type="NCBI Taxonomy" id="7668"/>
    <lineage>
        <taxon>Eukaryota</taxon>
        <taxon>Metazoa</taxon>
        <taxon>Echinodermata</taxon>
        <taxon>Eleutherozoa</taxon>
        <taxon>Echinozoa</taxon>
        <taxon>Echinoidea</taxon>
        <taxon>Euechinoidea</taxon>
        <taxon>Echinacea</taxon>
        <taxon>Camarodonta</taxon>
        <taxon>Echinidea</taxon>
        <taxon>Strongylocentrotidae</taxon>
        <taxon>Strongylocentrotus</taxon>
    </lineage>
</organism>
<dbReference type="EnsemblMetazoa" id="XM_030982774">
    <property type="protein sequence ID" value="XP_030838634"/>
    <property type="gene ID" value="LOC105438995"/>
</dbReference>
<reference evidence="3" key="1">
    <citation type="submission" date="2015-02" db="EMBL/GenBank/DDBJ databases">
        <title>Genome sequencing for Strongylocentrotus purpuratus.</title>
        <authorList>
            <person name="Murali S."/>
            <person name="Liu Y."/>
            <person name="Vee V."/>
            <person name="English A."/>
            <person name="Wang M."/>
            <person name="Skinner E."/>
            <person name="Han Y."/>
            <person name="Muzny D.M."/>
            <person name="Worley K.C."/>
            <person name="Gibbs R.A."/>
        </authorList>
    </citation>
    <scope>NUCLEOTIDE SEQUENCE</scope>
</reference>
<keyword evidence="1" id="KW-0812">Transmembrane</keyword>
<keyword evidence="3" id="KW-1185">Reference proteome</keyword>
<dbReference type="KEGG" id="spu:105438995"/>
<keyword evidence="1" id="KW-0472">Membrane</keyword>
<dbReference type="Proteomes" id="UP000007110">
    <property type="component" value="Unassembled WGS sequence"/>
</dbReference>
<dbReference type="InParanoid" id="A0A7M7NMD7"/>
<evidence type="ECO:0000313" key="3">
    <source>
        <dbReference type="Proteomes" id="UP000007110"/>
    </source>
</evidence>
<evidence type="ECO:0000256" key="1">
    <source>
        <dbReference type="SAM" id="Phobius"/>
    </source>
</evidence>
<dbReference type="OMA" id="GPHANFR"/>
<dbReference type="GeneID" id="105438995"/>
<reference evidence="2" key="2">
    <citation type="submission" date="2021-01" db="UniProtKB">
        <authorList>
            <consortium name="EnsemblMetazoa"/>
        </authorList>
    </citation>
    <scope>IDENTIFICATION</scope>
</reference>
<evidence type="ECO:0000313" key="2">
    <source>
        <dbReference type="EnsemblMetazoa" id="XP_030838634"/>
    </source>
</evidence>